<keyword evidence="3" id="KW-1185">Reference proteome</keyword>
<dbReference type="InterPro" id="IPR051606">
    <property type="entry name" value="Polyketide_Oxido-like"/>
</dbReference>
<evidence type="ECO:0000313" key="2">
    <source>
        <dbReference type="EMBL" id="GKT06445.1"/>
    </source>
</evidence>
<dbReference type="InterPro" id="IPR036291">
    <property type="entry name" value="NAD(P)-bd_dom_sf"/>
</dbReference>
<dbReference type="Gene3D" id="3.40.50.720">
    <property type="entry name" value="NAD(P)-binding Rossmann-like Domain"/>
    <property type="match status" value="1"/>
</dbReference>
<dbReference type="InterPro" id="IPR016040">
    <property type="entry name" value="NAD(P)-bd_dom"/>
</dbReference>
<gene>
    <name evidence="2" type="ORF">JCM31185_17320</name>
</gene>
<feature type="domain" description="NAD(P)-binding" evidence="1">
    <location>
        <begin position="8"/>
        <end position="191"/>
    </location>
</feature>
<dbReference type="Proteomes" id="UP001628078">
    <property type="component" value="Unassembled WGS sequence"/>
</dbReference>
<dbReference type="EMBL" id="BQXO01000006">
    <property type="protein sequence ID" value="GKT06445.1"/>
    <property type="molecule type" value="Genomic_DNA"/>
</dbReference>
<dbReference type="PANTHER" id="PTHR43355">
    <property type="entry name" value="FLAVIN REDUCTASE (NADPH)"/>
    <property type="match status" value="1"/>
</dbReference>
<protein>
    <submittedName>
        <fullName evidence="2">NAD-dependent dehydratase</fullName>
    </submittedName>
</protein>
<evidence type="ECO:0000313" key="3">
    <source>
        <dbReference type="Proteomes" id="UP001628078"/>
    </source>
</evidence>
<proteinExistence type="predicted"/>
<name>A0ABQ5JQB3_9LACO</name>
<evidence type="ECO:0000259" key="1">
    <source>
        <dbReference type="Pfam" id="PF13460"/>
    </source>
</evidence>
<dbReference type="SUPFAM" id="SSF51735">
    <property type="entry name" value="NAD(P)-binding Rossmann-fold domains"/>
    <property type="match status" value="1"/>
</dbReference>
<accession>A0ABQ5JQB3</accession>
<dbReference type="RefSeq" id="WP_407884599.1">
    <property type="nucleotide sequence ID" value="NZ_BQXO01000006.1"/>
</dbReference>
<sequence length="214" mass="23431">MANVLILGANGSIAKVVEQQLLADSSDKLTLFMRTPSKLGRPLVDGRERVIQGDVTDYEALLPAMVNQDIVYANLLGTDSKLQAETVIKAMQASGLNRLIWISVLGIYDEVPGKFGTWNKAEIEDDYIKPYAAAASVIEGSSIQYTLVRPAWLTDEDEVNYEITQKGETFKGTEVSRQSVADFVVRVIGNPILEVNHSVGLDKPGTDGDKPAWF</sequence>
<dbReference type="Pfam" id="PF13460">
    <property type="entry name" value="NAD_binding_10"/>
    <property type="match status" value="1"/>
</dbReference>
<organism evidence="2 3">
    <name type="scientific">Furfurilactobacillus curtus</name>
    <dbReference type="NCBI Taxonomy" id="1746200"/>
    <lineage>
        <taxon>Bacteria</taxon>
        <taxon>Bacillati</taxon>
        <taxon>Bacillota</taxon>
        <taxon>Bacilli</taxon>
        <taxon>Lactobacillales</taxon>
        <taxon>Lactobacillaceae</taxon>
        <taxon>Furfurilactobacillus</taxon>
    </lineage>
</organism>
<reference evidence="2 3" key="1">
    <citation type="submission" date="2022-03" db="EMBL/GenBank/DDBJ databases">
        <title>Draft genome sequence of Furfurilactobacillus curtus JCM 31185.</title>
        <authorList>
            <person name="Suzuki S."/>
            <person name="Endo A."/>
            <person name="Kajikawa A."/>
        </authorList>
    </citation>
    <scope>NUCLEOTIDE SEQUENCE [LARGE SCALE GENOMIC DNA]</scope>
    <source>
        <strain evidence="2 3">JCM 31185</strain>
    </source>
</reference>
<dbReference type="PANTHER" id="PTHR43355:SF2">
    <property type="entry name" value="FLAVIN REDUCTASE (NADPH)"/>
    <property type="match status" value="1"/>
</dbReference>
<comment type="caution">
    <text evidence="2">The sequence shown here is derived from an EMBL/GenBank/DDBJ whole genome shotgun (WGS) entry which is preliminary data.</text>
</comment>